<comment type="caution">
    <text evidence="2">The sequence shown here is derived from an EMBL/GenBank/DDBJ whole genome shotgun (WGS) entry which is preliminary data.</text>
</comment>
<accession>A0A0F6I8K6</accession>
<dbReference type="Pfam" id="PF19975">
    <property type="entry name" value="DO-GTPase1"/>
    <property type="match status" value="1"/>
</dbReference>
<dbReference type="EMBL" id="AKWR02000243">
    <property type="protein sequence ID" value="EMJ34381.1"/>
    <property type="molecule type" value="Genomic_DNA"/>
</dbReference>
<dbReference type="AlphaFoldDB" id="A0A0F6I8K6"/>
<gene>
    <name evidence="2" type="ORF">LEP1GSC079_1191</name>
</gene>
<protein>
    <recommendedName>
        <fullName evidence="1">Double-GTPase 1 domain-containing protein</fullName>
    </recommendedName>
</protein>
<proteinExistence type="predicted"/>
<evidence type="ECO:0000313" key="3">
    <source>
        <dbReference type="Proteomes" id="UP000012164"/>
    </source>
</evidence>
<sequence>MKKSILVIGRPHSSKTVFIAQLYSRLRMGKSIFTLSKSVEDLTPISAAREALAKGDEPQTTPTNRNANLSLPIKNGENYIELIYPDYGGEQIDRIIASREIDQNWIEAINKCNNWLFFIRLNSLNKPLDLSSVTVTENHLQKNNIESDQIHTPSDQSALIELLQIFLHIKGHDFHSKNSNLKLTVVLTCWDELETESQPSSVFSKDLPLLLDFLESNWERDTLKVVGLAAQGFSLNLAENKEKFLTEGPENFGYFIRANGERTDDLTELLLEAL</sequence>
<reference evidence="2 3" key="1">
    <citation type="submission" date="2013-01" db="EMBL/GenBank/DDBJ databases">
        <authorList>
            <person name="Harkins D.M."/>
            <person name="Durkin A.S."/>
            <person name="Brinkac L.M."/>
            <person name="Haft D.H."/>
            <person name="Selengut J.D."/>
            <person name="Sanka R."/>
            <person name="DePew J."/>
            <person name="Purushe J."/>
            <person name="Peacock S.J."/>
            <person name="Thaipadungpanit J."/>
            <person name="Wuthiekanun V.W."/>
            <person name="Day N.P."/>
            <person name="Vinetz J.M."/>
            <person name="Sutton G.G."/>
            <person name="Nierman W.C."/>
            <person name="Fouts D.E."/>
        </authorList>
    </citation>
    <scope>NUCLEOTIDE SEQUENCE [LARGE SCALE GENOMIC DNA]</scope>
    <source>
        <strain evidence="2 3">FPW1039</strain>
    </source>
</reference>
<feature type="domain" description="Double-GTPase 1" evidence="1">
    <location>
        <begin position="6"/>
        <end position="271"/>
    </location>
</feature>
<name>A0A0F6I8K6_LEPIR</name>
<dbReference type="InterPro" id="IPR045530">
    <property type="entry name" value="DO-GTPase1"/>
</dbReference>
<organism evidence="2 3">
    <name type="scientific">Leptospira interrogans str. FPW1039</name>
    <dbReference type="NCBI Taxonomy" id="1193040"/>
    <lineage>
        <taxon>Bacteria</taxon>
        <taxon>Pseudomonadati</taxon>
        <taxon>Spirochaetota</taxon>
        <taxon>Spirochaetia</taxon>
        <taxon>Leptospirales</taxon>
        <taxon>Leptospiraceae</taxon>
        <taxon>Leptospira</taxon>
    </lineage>
</organism>
<evidence type="ECO:0000259" key="1">
    <source>
        <dbReference type="Pfam" id="PF19975"/>
    </source>
</evidence>
<evidence type="ECO:0000313" key="2">
    <source>
        <dbReference type="EMBL" id="EMJ34381.1"/>
    </source>
</evidence>
<dbReference type="Proteomes" id="UP000012164">
    <property type="component" value="Unassembled WGS sequence"/>
</dbReference>